<dbReference type="KEGG" id="sace:GIY23_13910"/>
<dbReference type="NCBIfam" id="TIGR00475">
    <property type="entry name" value="selB"/>
    <property type="match status" value="1"/>
</dbReference>
<dbReference type="InterPro" id="IPR009000">
    <property type="entry name" value="Transl_B-barrel_sf"/>
</dbReference>
<evidence type="ECO:0000259" key="8">
    <source>
        <dbReference type="PROSITE" id="PS51722"/>
    </source>
</evidence>
<dbReference type="Gene3D" id="3.40.50.300">
    <property type="entry name" value="P-loop containing nucleotide triphosphate hydrolases"/>
    <property type="match status" value="1"/>
</dbReference>
<dbReference type="RefSeq" id="WP_154077056.1">
    <property type="nucleotide sequence ID" value="NZ_CP045929.1"/>
</dbReference>
<dbReference type="Pfam" id="PF09107">
    <property type="entry name" value="WHD_3rd_SelB"/>
    <property type="match status" value="1"/>
</dbReference>
<evidence type="ECO:0000313" key="9">
    <source>
        <dbReference type="EMBL" id="QGK70474.1"/>
    </source>
</evidence>
<dbReference type="Gene3D" id="2.40.30.10">
    <property type="entry name" value="Translation factors"/>
    <property type="match status" value="1"/>
</dbReference>
<keyword evidence="9" id="KW-0251">Elongation factor</keyword>
<dbReference type="GO" id="GO:0001514">
    <property type="term" value="P:selenocysteine incorporation"/>
    <property type="evidence" value="ECO:0007669"/>
    <property type="project" value="InterPro"/>
</dbReference>
<dbReference type="SUPFAM" id="SSF50447">
    <property type="entry name" value="Translation proteins"/>
    <property type="match status" value="1"/>
</dbReference>
<evidence type="ECO:0000256" key="3">
    <source>
        <dbReference type="ARBA" id="ARBA00022490"/>
    </source>
</evidence>
<evidence type="ECO:0000256" key="4">
    <source>
        <dbReference type="ARBA" id="ARBA00022917"/>
    </source>
</evidence>
<dbReference type="InterPro" id="IPR050055">
    <property type="entry name" value="EF-Tu_GTPase"/>
</dbReference>
<keyword evidence="5" id="KW-0547">Nucleotide-binding</keyword>
<dbReference type="Pfam" id="PF00009">
    <property type="entry name" value="GTP_EFTU"/>
    <property type="match status" value="1"/>
</dbReference>
<dbReference type="PROSITE" id="PS51722">
    <property type="entry name" value="G_TR_2"/>
    <property type="match status" value="1"/>
</dbReference>
<keyword evidence="10" id="KW-1185">Reference proteome</keyword>
<dbReference type="InterPro" id="IPR015191">
    <property type="entry name" value="SelB_WHD4"/>
</dbReference>
<name>A0A5Q3QB81_9PSEU</name>
<sequence>MDVIATAGHVDHGKSALVRALTGMEPDRWTEERRRGLTLDLGFAWTATGGRTLAFVDVPGHERFVPNMLAGVGPAPAVLFVVAADEGWMPQSAEHLAALHAHGVRHGLLVVTKADIADPAPARDGALAELAGTTLADMPSVAVSARTGLGLDRLHEELESLAASLPTPDLDADVRLWVDRVFSVRGAGTVATGTLAGGTLRLGDELVVSRTGHPARVRGLHVLGESAEQVAATARVAVNLRGTDRAQVERGDALLTPERWRGTREFDVALHACDPERLHRHLVLHVGTADVPVHVRPLGAHTARLLLEASLPLRVSDTGLLRDPGEHRIAAGFRVLDVDPPSISGRGLARRRGALLAALAARRDPVTALAEDRLARLGQVRAAEFRVTGLPVPGSEVEGWQVDTETWIRTADRARAVLTRWDADHGLAAGMPIDELRRELDMPSRDLAARLAENAGFTVVDGRVRSPSEQDALPRAVEDAVRIVERGLAADPFRAPEAEELARFGLGTKELAAAVRLGRLTRVADGVVLGPGALSRAAEVLAGLDGEFSVSEAKRALDTTRRVAIPLLEQLDAQGITERITDTARRCRAPRAAVGEDTR</sequence>
<dbReference type="GO" id="GO:0003723">
    <property type="term" value="F:RNA binding"/>
    <property type="evidence" value="ECO:0007669"/>
    <property type="project" value="InterPro"/>
</dbReference>
<dbReference type="Proteomes" id="UP000371041">
    <property type="component" value="Chromosome"/>
</dbReference>
<dbReference type="InterPro" id="IPR000795">
    <property type="entry name" value="T_Tr_GTP-bd_dom"/>
</dbReference>
<dbReference type="InterPro" id="IPR004535">
    <property type="entry name" value="Transl_elong_SelB"/>
</dbReference>
<dbReference type="PANTHER" id="PTHR43721:SF22">
    <property type="entry name" value="ELONGATION FACTOR TU, MITOCHONDRIAL"/>
    <property type="match status" value="1"/>
</dbReference>
<feature type="domain" description="Tr-type G" evidence="8">
    <location>
        <begin position="1"/>
        <end position="167"/>
    </location>
</feature>
<dbReference type="GO" id="GO:0005829">
    <property type="term" value="C:cytosol"/>
    <property type="evidence" value="ECO:0007669"/>
    <property type="project" value="TreeGrafter"/>
</dbReference>
<dbReference type="EMBL" id="CP045929">
    <property type="protein sequence ID" value="QGK70474.1"/>
    <property type="molecule type" value="Genomic_DNA"/>
</dbReference>
<evidence type="ECO:0000256" key="7">
    <source>
        <dbReference type="ARBA" id="ARBA00031615"/>
    </source>
</evidence>
<dbReference type="InterPro" id="IPR027417">
    <property type="entry name" value="P-loop_NTPase"/>
</dbReference>
<dbReference type="CDD" id="cd04171">
    <property type="entry name" value="SelB"/>
    <property type="match status" value="1"/>
</dbReference>
<comment type="subcellular location">
    <subcellularLocation>
        <location evidence="1">Cytoplasm</location>
    </subcellularLocation>
</comment>
<dbReference type="Gene3D" id="1.10.10.10">
    <property type="entry name" value="Winged helix-like DNA-binding domain superfamily/Winged helix DNA-binding domain"/>
    <property type="match status" value="1"/>
</dbReference>
<keyword evidence="3" id="KW-0963">Cytoplasm</keyword>
<dbReference type="InterPro" id="IPR036390">
    <property type="entry name" value="WH_DNA-bd_sf"/>
</dbReference>
<organism evidence="9 10">
    <name type="scientific">Allosaccharopolyspora coralli</name>
    <dbReference type="NCBI Taxonomy" id="2665642"/>
    <lineage>
        <taxon>Bacteria</taxon>
        <taxon>Bacillati</taxon>
        <taxon>Actinomycetota</taxon>
        <taxon>Actinomycetes</taxon>
        <taxon>Pseudonocardiales</taxon>
        <taxon>Pseudonocardiaceae</taxon>
        <taxon>Allosaccharopolyspora</taxon>
    </lineage>
</organism>
<evidence type="ECO:0000256" key="2">
    <source>
        <dbReference type="ARBA" id="ARBA00015953"/>
    </source>
</evidence>
<dbReference type="SUPFAM" id="SSF52540">
    <property type="entry name" value="P-loop containing nucleoside triphosphate hydrolases"/>
    <property type="match status" value="1"/>
</dbReference>
<dbReference type="GO" id="GO:0003924">
    <property type="term" value="F:GTPase activity"/>
    <property type="evidence" value="ECO:0007669"/>
    <property type="project" value="InterPro"/>
</dbReference>
<comment type="function">
    <text evidence="6">Translation factor necessary for the incorporation of selenocysteine into proteins. It probably replaces EF-Tu for the insertion of selenocysteine directed by the UGA codon. SelB binds GTP and GDP.</text>
</comment>
<dbReference type="InterPro" id="IPR004161">
    <property type="entry name" value="EFTu-like_2"/>
</dbReference>
<dbReference type="AlphaFoldDB" id="A0A5Q3QB81"/>
<dbReference type="InterPro" id="IPR036388">
    <property type="entry name" value="WH-like_DNA-bd_sf"/>
</dbReference>
<accession>A0A5Q3QB81</accession>
<evidence type="ECO:0000313" key="10">
    <source>
        <dbReference type="Proteomes" id="UP000371041"/>
    </source>
</evidence>
<evidence type="ECO:0000256" key="5">
    <source>
        <dbReference type="ARBA" id="ARBA00023134"/>
    </source>
</evidence>
<keyword evidence="5" id="KW-0342">GTP-binding</keyword>
<protein>
    <recommendedName>
        <fullName evidence="2">Selenocysteine-specific elongation factor</fullName>
    </recommendedName>
    <alternativeName>
        <fullName evidence="7">SelB translation factor</fullName>
    </alternativeName>
</protein>
<reference evidence="10" key="1">
    <citation type="submission" date="2019-11" db="EMBL/GenBank/DDBJ databases">
        <title>The complete genome sequence of Saccharopolyspora sp. E2A.</title>
        <authorList>
            <person name="Zhang G."/>
        </authorList>
    </citation>
    <scope>NUCLEOTIDE SEQUENCE [LARGE SCALE GENOMIC DNA]</scope>
    <source>
        <strain evidence="10">E2A</strain>
    </source>
</reference>
<evidence type="ECO:0000256" key="6">
    <source>
        <dbReference type="ARBA" id="ARBA00025526"/>
    </source>
</evidence>
<proteinExistence type="predicted"/>
<evidence type="ECO:0000256" key="1">
    <source>
        <dbReference type="ARBA" id="ARBA00004496"/>
    </source>
</evidence>
<keyword evidence="4" id="KW-0648">Protein biosynthesis</keyword>
<dbReference type="SUPFAM" id="SSF46785">
    <property type="entry name" value="Winged helix' DNA-binding domain"/>
    <property type="match status" value="1"/>
</dbReference>
<dbReference type="Pfam" id="PF03144">
    <property type="entry name" value="GTP_EFTU_D2"/>
    <property type="match status" value="1"/>
</dbReference>
<dbReference type="GO" id="GO:0005525">
    <property type="term" value="F:GTP binding"/>
    <property type="evidence" value="ECO:0007669"/>
    <property type="project" value="UniProtKB-KW"/>
</dbReference>
<dbReference type="PANTHER" id="PTHR43721">
    <property type="entry name" value="ELONGATION FACTOR TU-RELATED"/>
    <property type="match status" value="1"/>
</dbReference>
<gene>
    <name evidence="9" type="primary">selB</name>
    <name evidence="9" type="ORF">GIY23_13910</name>
</gene>
<dbReference type="GO" id="GO:0003746">
    <property type="term" value="F:translation elongation factor activity"/>
    <property type="evidence" value="ECO:0007669"/>
    <property type="project" value="UniProtKB-KW"/>
</dbReference>